<evidence type="ECO:0000256" key="4">
    <source>
        <dbReference type="ARBA" id="ARBA00022679"/>
    </source>
</evidence>
<evidence type="ECO:0000256" key="3">
    <source>
        <dbReference type="ARBA" id="ARBA00012239"/>
    </source>
</evidence>
<dbReference type="PIRSF" id="PIRSF005572">
    <property type="entry name" value="NifS"/>
    <property type="match status" value="1"/>
</dbReference>
<dbReference type="OrthoDB" id="9808002at2"/>
<name>A0A518G7R2_9BACT</name>
<evidence type="ECO:0000256" key="11">
    <source>
        <dbReference type="RuleBase" id="RU004504"/>
    </source>
</evidence>
<dbReference type="Gene3D" id="3.40.640.10">
    <property type="entry name" value="Type I PLP-dependent aspartate aminotransferase-like (Major domain)"/>
    <property type="match status" value="1"/>
</dbReference>
<dbReference type="RefSeq" id="WP_145078484.1">
    <property type="nucleotide sequence ID" value="NZ_CP036298.1"/>
</dbReference>
<dbReference type="AlphaFoldDB" id="A0A518G7R2"/>
<dbReference type="SUPFAM" id="SSF53383">
    <property type="entry name" value="PLP-dependent transferases"/>
    <property type="match status" value="1"/>
</dbReference>
<dbReference type="REBASE" id="356386">
    <property type="entry name" value="M.Pba31aDndAP"/>
</dbReference>
<dbReference type="InterPro" id="IPR000192">
    <property type="entry name" value="Aminotrans_V_dom"/>
</dbReference>
<dbReference type="GO" id="GO:0051537">
    <property type="term" value="F:2 iron, 2 sulfur cluster binding"/>
    <property type="evidence" value="ECO:0007669"/>
    <property type="project" value="UniProtKB-KW"/>
</dbReference>
<dbReference type="Proteomes" id="UP000318017">
    <property type="component" value="Chromosome"/>
</dbReference>
<protein>
    <recommendedName>
        <fullName evidence="3">cysteine desulfurase</fullName>
        <ecNumber evidence="3">2.8.1.7</ecNumber>
    </recommendedName>
</protein>
<keyword evidence="9" id="KW-0411">Iron-sulfur</keyword>
<dbReference type="PANTHER" id="PTHR11601:SF34">
    <property type="entry name" value="CYSTEINE DESULFURASE"/>
    <property type="match status" value="1"/>
</dbReference>
<keyword evidence="8" id="KW-0408">Iron</keyword>
<keyword evidence="6" id="KW-0479">Metal-binding</keyword>
<dbReference type="GO" id="GO:0031071">
    <property type="term" value="F:cysteine desulfurase activity"/>
    <property type="evidence" value="ECO:0007669"/>
    <property type="project" value="UniProtKB-EC"/>
</dbReference>
<evidence type="ECO:0000256" key="9">
    <source>
        <dbReference type="ARBA" id="ARBA00023014"/>
    </source>
</evidence>
<dbReference type="Gene3D" id="1.10.260.50">
    <property type="match status" value="1"/>
</dbReference>
<evidence type="ECO:0000313" key="13">
    <source>
        <dbReference type="EMBL" id="QDV24623.1"/>
    </source>
</evidence>
<dbReference type="PANTHER" id="PTHR11601">
    <property type="entry name" value="CYSTEINE DESULFURYLASE FAMILY MEMBER"/>
    <property type="match status" value="1"/>
</dbReference>
<dbReference type="EC" id="2.8.1.7" evidence="3"/>
<evidence type="ECO:0000313" key="14">
    <source>
        <dbReference type="Proteomes" id="UP000318017"/>
    </source>
</evidence>
<dbReference type="FunFam" id="3.40.640.10:FF:000003">
    <property type="entry name" value="Cysteine desulfurase IscS"/>
    <property type="match status" value="1"/>
</dbReference>
<dbReference type="InterPro" id="IPR016454">
    <property type="entry name" value="Cysteine_dSase"/>
</dbReference>
<organism evidence="13 14">
    <name type="scientific">Aureliella helgolandensis</name>
    <dbReference type="NCBI Taxonomy" id="2527968"/>
    <lineage>
        <taxon>Bacteria</taxon>
        <taxon>Pseudomonadati</taxon>
        <taxon>Planctomycetota</taxon>
        <taxon>Planctomycetia</taxon>
        <taxon>Pirellulales</taxon>
        <taxon>Pirellulaceae</taxon>
        <taxon>Aureliella</taxon>
    </lineage>
</organism>
<accession>A0A518G7R2</accession>
<evidence type="ECO:0000256" key="10">
    <source>
        <dbReference type="ARBA" id="ARBA00050776"/>
    </source>
</evidence>
<evidence type="ECO:0000256" key="8">
    <source>
        <dbReference type="ARBA" id="ARBA00023004"/>
    </source>
</evidence>
<evidence type="ECO:0000256" key="1">
    <source>
        <dbReference type="ARBA" id="ARBA00001933"/>
    </source>
</evidence>
<gene>
    <name evidence="13" type="primary">iscS_2</name>
    <name evidence="13" type="ORF">Q31a_29430</name>
</gene>
<keyword evidence="14" id="KW-1185">Reference proteome</keyword>
<keyword evidence="5" id="KW-0001">2Fe-2S</keyword>
<reference evidence="13 14" key="1">
    <citation type="submission" date="2019-02" db="EMBL/GenBank/DDBJ databases">
        <title>Deep-cultivation of Planctomycetes and their phenomic and genomic characterization uncovers novel biology.</title>
        <authorList>
            <person name="Wiegand S."/>
            <person name="Jogler M."/>
            <person name="Boedeker C."/>
            <person name="Pinto D."/>
            <person name="Vollmers J."/>
            <person name="Rivas-Marin E."/>
            <person name="Kohn T."/>
            <person name="Peeters S.H."/>
            <person name="Heuer A."/>
            <person name="Rast P."/>
            <person name="Oberbeckmann S."/>
            <person name="Bunk B."/>
            <person name="Jeske O."/>
            <person name="Meyerdierks A."/>
            <person name="Storesund J.E."/>
            <person name="Kallscheuer N."/>
            <person name="Luecker S."/>
            <person name="Lage O.M."/>
            <person name="Pohl T."/>
            <person name="Merkel B.J."/>
            <person name="Hornburger P."/>
            <person name="Mueller R.-W."/>
            <person name="Bruemmer F."/>
            <person name="Labrenz M."/>
            <person name="Spormann A.M."/>
            <person name="Op den Camp H."/>
            <person name="Overmann J."/>
            <person name="Amann R."/>
            <person name="Jetten M.S.M."/>
            <person name="Mascher T."/>
            <person name="Medema M.H."/>
            <person name="Devos D.P."/>
            <person name="Kaster A.-K."/>
            <person name="Ovreas L."/>
            <person name="Rohde M."/>
            <person name="Galperin M.Y."/>
            <person name="Jogler C."/>
        </authorList>
    </citation>
    <scope>NUCLEOTIDE SEQUENCE [LARGE SCALE GENOMIC DNA]</scope>
    <source>
        <strain evidence="13 14">Q31a</strain>
    </source>
</reference>
<dbReference type="InterPro" id="IPR020578">
    <property type="entry name" value="Aminotrans_V_PyrdxlP_BS"/>
</dbReference>
<dbReference type="KEGG" id="ahel:Q31a_29430"/>
<evidence type="ECO:0000256" key="7">
    <source>
        <dbReference type="ARBA" id="ARBA00022898"/>
    </source>
</evidence>
<dbReference type="GO" id="GO:0046872">
    <property type="term" value="F:metal ion binding"/>
    <property type="evidence" value="ECO:0007669"/>
    <property type="project" value="UniProtKB-KW"/>
</dbReference>
<evidence type="ECO:0000259" key="12">
    <source>
        <dbReference type="Pfam" id="PF00266"/>
    </source>
</evidence>
<sequence>MPTQPIYLDNNASTRLDPAVLEAMLPFLTEQYGNSSSTSHVFGQIAEKAVSDARENVARLLNCRTQEIVFTSGATESNNLAILGAMRASPVGRKLIIAAAEHKAVIDPAERLSAEGYNVCVLPVDKHGCVSAEQVATELDETTILVSIMHGNNEVGSINPISEIAALCRVHNVLFHTDATQTVGKIPLDLSRLEVDMLSLSAHKMYGPKGIGALFIRKRFPKTSLEPLVFGGGHERKIRSGTLPVHQIVGLGAACSICSSNIVSEAKQISALRELLKQKIAERVPNIQFNGHSDNRLPGSLHVSIPGANAEAVMMKLRNQLAMSSGSACTMSSPEPSHVLKAIGLEASCLTTSLRFGIGRFNTESEVCTAADILSPAVEACRQLSGYLEKLKNPVQ</sequence>
<comment type="catalytic activity">
    <reaction evidence="10">
        <text>(sulfur carrier)-H + L-cysteine = (sulfur carrier)-SH + L-alanine</text>
        <dbReference type="Rhea" id="RHEA:43892"/>
        <dbReference type="Rhea" id="RHEA-COMP:14737"/>
        <dbReference type="Rhea" id="RHEA-COMP:14739"/>
        <dbReference type="ChEBI" id="CHEBI:29917"/>
        <dbReference type="ChEBI" id="CHEBI:35235"/>
        <dbReference type="ChEBI" id="CHEBI:57972"/>
        <dbReference type="ChEBI" id="CHEBI:64428"/>
        <dbReference type="EC" id="2.8.1.7"/>
    </reaction>
</comment>
<evidence type="ECO:0000256" key="6">
    <source>
        <dbReference type="ARBA" id="ARBA00022723"/>
    </source>
</evidence>
<dbReference type="InterPro" id="IPR015424">
    <property type="entry name" value="PyrdxlP-dep_Trfase"/>
</dbReference>
<evidence type="ECO:0000256" key="5">
    <source>
        <dbReference type="ARBA" id="ARBA00022714"/>
    </source>
</evidence>
<dbReference type="EMBL" id="CP036298">
    <property type="protein sequence ID" value="QDV24623.1"/>
    <property type="molecule type" value="Genomic_DNA"/>
</dbReference>
<comment type="similarity">
    <text evidence="2">Belongs to the class-V pyridoxal-phosphate-dependent aminotransferase family. NifS/IscS subfamily.</text>
</comment>
<keyword evidence="4 13" id="KW-0808">Transferase</keyword>
<evidence type="ECO:0000256" key="2">
    <source>
        <dbReference type="ARBA" id="ARBA00006490"/>
    </source>
</evidence>
<dbReference type="Pfam" id="PF00266">
    <property type="entry name" value="Aminotran_5"/>
    <property type="match status" value="1"/>
</dbReference>
<feature type="domain" description="Aminotransferase class V" evidence="12">
    <location>
        <begin position="6"/>
        <end position="367"/>
    </location>
</feature>
<dbReference type="InterPro" id="IPR015421">
    <property type="entry name" value="PyrdxlP-dep_Trfase_major"/>
</dbReference>
<keyword evidence="7" id="KW-0663">Pyridoxal phosphate</keyword>
<dbReference type="InterPro" id="IPR015422">
    <property type="entry name" value="PyrdxlP-dep_Trfase_small"/>
</dbReference>
<dbReference type="PROSITE" id="PS00595">
    <property type="entry name" value="AA_TRANSFER_CLASS_5"/>
    <property type="match status" value="1"/>
</dbReference>
<proteinExistence type="inferred from homology"/>
<comment type="cofactor">
    <cofactor evidence="1 11">
        <name>pyridoxal 5'-phosphate</name>
        <dbReference type="ChEBI" id="CHEBI:597326"/>
    </cofactor>
</comment>
<dbReference type="Gene3D" id="3.90.1150.10">
    <property type="entry name" value="Aspartate Aminotransferase, domain 1"/>
    <property type="match status" value="1"/>
</dbReference>